<dbReference type="SUPFAM" id="SSF52540">
    <property type="entry name" value="P-loop containing nucleoside triphosphate hydrolases"/>
    <property type="match status" value="2"/>
</dbReference>
<dbReference type="EMBL" id="MN738821">
    <property type="protein sequence ID" value="QHT37830.1"/>
    <property type="molecule type" value="Genomic_DNA"/>
</dbReference>
<dbReference type="InterPro" id="IPR006935">
    <property type="entry name" value="Helicase/UvrB_N"/>
</dbReference>
<evidence type="ECO:0000256" key="2">
    <source>
        <dbReference type="SAM" id="Coils"/>
    </source>
</evidence>
<dbReference type="PANTHER" id="PTHR45766:SF6">
    <property type="entry name" value="SWI_SNF-RELATED MATRIX-ASSOCIATED ACTIN-DEPENDENT REGULATOR OF CHROMATIN SUBFAMILY A-LIKE PROTEIN 1"/>
    <property type="match status" value="1"/>
</dbReference>
<evidence type="ECO:0000259" key="4">
    <source>
        <dbReference type="SMART" id="SM00487"/>
    </source>
</evidence>
<keyword evidence="1" id="KW-0378">Hydrolase</keyword>
<accession>A0A6C0FD60</accession>
<feature type="region of interest" description="Disordered" evidence="3">
    <location>
        <begin position="550"/>
        <end position="574"/>
    </location>
</feature>
<dbReference type="PANTHER" id="PTHR45766">
    <property type="entry name" value="DNA ANNEALING HELICASE AND ENDONUCLEASE ZRANB3 FAMILY MEMBER"/>
    <property type="match status" value="1"/>
</dbReference>
<organism evidence="5">
    <name type="scientific">viral metagenome</name>
    <dbReference type="NCBI Taxonomy" id="1070528"/>
    <lineage>
        <taxon>unclassified sequences</taxon>
        <taxon>metagenomes</taxon>
        <taxon>organismal metagenomes</taxon>
    </lineage>
</organism>
<dbReference type="AlphaFoldDB" id="A0A6C0FD60"/>
<evidence type="ECO:0000313" key="5">
    <source>
        <dbReference type="EMBL" id="QHT37830.1"/>
    </source>
</evidence>
<name>A0A6C0FD60_9ZZZZ</name>
<proteinExistence type="predicted"/>
<reference evidence="5" key="1">
    <citation type="journal article" date="2020" name="Nature">
        <title>Giant virus diversity and host interactions through global metagenomics.</title>
        <authorList>
            <person name="Schulz F."/>
            <person name="Roux S."/>
            <person name="Paez-Espino D."/>
            <person name="Jungbluth S."/>
            <person name="Walsh D.A."/>
            <person name="Denef V.J."/>
            <person name="McMahon K.D."/>
            <person name="Konstantinidis K.T."/>
            <person name="Eloe-Fadrosh E.A."/>
            <person name="Kyrpides N.C."/>
            <person name="Woyke T."/>
        </authorList>
    </citation>
    <scope>NUCLEOTIDE SEQUENCE</scope>
    <source>
        <strain evidence="5">GVMAG-S-ERX556049-19</strain>
    </source>
</reference>
<dbReference type="SMART" id="SM00487">
    <property type="entry name" value="DEXDc"/>
    <property type="match status" value="1"/>
</dbReference>
<dbReference type="GO" id="GO:0006281">
    <property type="term" value="P:DNA repair"/>
    <property type="evidence" value="ECO:0007669"/>
    <property type="project" value="TreeGrafter"/>
</dbReference>
<dbReference type="InterPro" id="IPR014001">
    <property type="entry name" value="Helicase_ATP-bd"/>
</dbReference>
<evidence type="ECO:0000256" key="1">
    <source>
        <dbReference type="ARBA" id="ARBA00022801"/>
    </source>
</evidence>
<protein>
    <recommendedName>
        <fullName evidence="4">Helicase ATP-binding domain-containing protein</fullName>
    </recommendedName>
</protein>
<feature type="domain" description="Helicase ATP-binding" evidence="4">
    <location>
        <begin position="222"/>
        <end position="513"/>
    </location>
</feature>
<feature type="coiled-coil region" evidence="2">
    <location>
        <begin position="792"/>
        <end position="819"/>
    </location>
</feature>
<dbReference type="Pfam" id="PF04851">
    <property type="entry name" value="ResIII"/>
    <property type="match status" value="1"/>
</dbReference>
<dbReference type="Gene3D" id="3.40.50.300">
    <property type="entry name" value="P-loop containing nucleotide triphosphate hydrolases"/>
    <property type="match status" value="2"/>
</dbReference>
<sequence>MSEQENNEIFRPLEKLIKRPNPVPYKKFVVPMPIEINEDNKDNEVVEEKEEEKEEIAEEKPKKLVIDKRKENKVDRMAIINKIKKNMRVEVFDKSDKPDNMVVELRENIPTNTGRELLIEEKEEDLEKLPEETNTLNVESIVEIKEDLQIEAKDTDKKTKKPLRKRKLKIAPDAEDITNVDLTTAMIRTQKVVDRLPKEKEKIIVKAPSYYMNNRKIYMQKLTELFRPYQKEILDNQENASCDQGAKTRDFDLLTHQKIVRDYLNLYTPYRGLLLYHGLGSGKTCTSIAIAEGMKSNKRVFVMTPASLKMNFFSEMKKCGDDLYKKNQYWEFVSIDGNPDYVGILAKSLSLSTNYIHEKGGAWLVNINKESNYETLENEEQKSLDDQLNEMIRAKYTDINYNGMNENKMKLLTGNYTNNPFDNSVVIIDEAHNFVSRVVNKLKQPKSISYRLYDYLMSATNAKIVFLTGTPIINYPNEIAVLYNMLRGYINSYVIPIKWEKKEKLNTDTIMNIMDKENIKTYDFIEYTDGKLSITRNPFGFVNTKKRGALKGTKKAPKKQENKTKKQEPEVELDMDGGEGQLFEKYNGVKLDDSGNITDNQFIEIVVKSLKKHGVEVNEKLIQKMKYKSLPDVKDEFIDNFVDEEEGTSKNLNLFQKRILGLTSYFRSAQEELLPSFVKTENDDIYHVEKLEMTEHQFNLYEKIRKQEHEHEKTKKKLMRKKKKEDNLFDVSSTYRIFSRAACNFAFPPPIDRPIPNLTEEAEVDEAILDATNPVVQEEYGEEVNDKPFETNKEEENYTKRIQNALESLNKNKENSEEKEYLSKETLPLYSPKFAKILENIQNADNEGLHLLYSHFRTLEGIGILRLILLANGFAEFKLKKEGNSFELDEKDEDRGKPKFVLYTGTETPEEKEIIRNVYNSMWEYVPSSISQKLKEVNDNNYYGEIIKLMMITSSGAEGINLRNTRFVHVVEPYWHMVRVEQVVGRARRICSHQDLPVEKRNVKVYLYVSTLSEQQKKDDKHIELLIRDVSRLDKKTPITTDENLYELASVKQKINNQILNAIKESAVDCNLYSNTSKSKDDQLVCYGFGKVESNAFSSYPSFEKDTLNKTGLDVKKINWKGTKITENGIDYVLNKETGDVYDFNSYERALELGTELLKIGKLVTKDGKPMIDRDL</sequence>
<dbReference type="GO" id="GO:0016787">
    <property type="term" value="F:hydrolase activity"/>
    <property type="evidence" value="ECO:0007669"/>
    <property type="project" value="UniProtKB-KW"/>
</dbReference>
<dbReference type="GO" id="GO:0031297">
    <property type="term" value="P:replication fork processing"/>
    <property type="evidence" value="ECO:0007669"/>
    <property type="project" value="TreeGrafter"/>
</dbReference>
<dbReference type="PROSITE" id="PS00690">
    <property type="entry name" value="DEAH_ATP_HELICASE"/>
    <property type="match status" value="1"/>
</dbReference>
<feature type="compositionally biased region" description="Basic and acidic residues" evidence="3">
    <location>
        <begin position="558"/>
        <end position="569"/>
    </location>
</feature>
<keyword evidence="2" id="KW-0175">Coiled coil</keyword>
<dbReference type="GO" id="GO:0003677">
    <property type="term" value="F:DNA binding"/>
    <property type="evidence" value="ECO:0007669"/>
    <property type="project" value="InterPro"/>
</dbReference>
<dbReference type="GO" id="GO:0005524">
    <property type="term" value="F:ATP binding"/>
    <property type="evidence" value="ECO:0007669"/>
    <property type="project" value="InterPro"/>
</dbReference>
<dbReference type="InterPro" id="IPR027417">
    <property type="entry name" value="P-loop_NTPase"/>
</dbReference>
<evidence type="ECO:0000256" key="3">
    <source>
        <dbReference type="SAM" id="MobiDB-lite"/>
    </source>
</evidence>
<dbReference type="InterPro" id="IPR002464">
    <property type="entry name" value="DNA/RNA_helicase_DEAH_CS"/>
</dbReference>